<organism evidence="3 4">
    <name type="scientific">Cellulomonas fimi</name>
    <dbReference type="NCBI Taxonomy" id="1708"/>
    <lineage>
        <taxon>Bacteria</taxon>
        <taxon>Bacillati</taxon>
        <taxon>Actinomycetota</taxon>
        <taxon>Actinomycetes</taxon>
        <taxon>Micrococcales</taxon>
        <taxon>Cellulomonadaceae</taxon>
        <taxon>Cellulomonas</taxon>
    </lineage>
</organism>
<dbReference type="Gene3D" id="6.10.10.130">
    <property type="match status" value="1"/>
</dbReference>
<sequence length="587" mass="62974">MPRDDDVRAALLAVRSSQAAKDVETERLDFKTVGRSILDTLTDLAAAAACFANHHGGTVVVGVRDHPGGLDAFVGYGKLDAAGTRRAIFERTEPPLTVDVAELSFEGTPLLVITVPESAAVHAVGGRHTQRVGTSCMPMSADRIARLVADRRGDDWTDEATDLPVSAIDPIAMTTARQFLRDATDPARRAFAHLSDEDLLRALGVVAANGRLNHAGALLFVDDLNARKHTAYVHRRTSAGDLTANEQFSGPLVTTLARVLDLISARTDTTSVDVSPLVQVQVADLPPTAIREALVNAVMHRDYRDSSRIVVEHTATRLAVTSPGPFVSGVTTSNVLTTASRSRNPRLAEAIRKLGLGETAGMGVDRMYAAMARLGHQPPHFDADEATVRVTLTGGAPNAHVARFVQALPDSSADDADIMLTLLTLLHSRIVNAAGLSPLLQKPAAEVQTVLDRLAAPPFDLVEPTRETIRHAHPNYRLRETPLRTLGTAVTYRRRTTDSVDSRVLDLLRETGTINARMVRLVLETDASTTSRILGDMVDRGLLVKTSTAERGPSVTYGAGPKMPTSKKPTSIHKPTPGDPTLFEGDA</sequence>
<evidence type="ECO:0000259" key="2">
    <source>
        <dbReference type="Pfam" id="PF04326"/>
    </source>
</evidence>
<dbReference type="Pfam" id="PF04326">
    <property type="entry name" value="SLFN_AlbA_2"/>
    <property type="match status" value="1"/>
</dbReference>
<dbReference type="InterPro" id="IPR007421">
    <property type="entry name" value="Schlafen_AlbA_2_dom"/>
</dbReference>
<dbReference type="Gene3D" id="3.30.565.60">
    <property type="match status" value="1"/>
</dbReference>
<accession>A0A7Y0QGF7</accession>
<dbReference type="PANTHER" id="PTHR30595:SF6">
    <property type="entry name" value="SCHLAFEN ALBA-2 DOMAIN-CONTAINING PROTEIN"/>
    <property type="match status" value="1"/>
</dbReference>
<reference evidence="3 4" key="1">
    <citation type="submission" date="2020-04" db="EMBL/GenBank/DDBJ databases">
        <title>Sequencing and Assembly of C. fimi.</title>
        <authorList>
            <person name="Ramsey A.R."/>
        </authorList>
    </citation>
    <scope>NUCLEOTIDE SEQUENCE [LARGE SCALE GENOMIC DNA]</scope>
    <source>
        <strain evidence="3 4">SB</strain>
    </source>
</reference>
<dbReference type="Proteomes" id="UP000562124">
    <property type="component" value="Unassembled WGS sequence"/>
</dbReference>
<comment type="caution">
    <text evidence="3">The sequence shown here is derived from an EMBL/GenBank/DDBJ whole genome shotgun (WGS) entry which is preliminary data.</text>
</comment>
<feature type="domain" description="Schlafen AlbA-2" evidence="2">
    <location>
        <begin position="24"/>
        <end position="139"/>
    </location>
</feature>
<dbReference type="Pfam" id="PF13749">
    <property type="entry name" value="HATPase_c_4"/>
    <property type="match status" value="1"/>
</dbReference>
<gene>
    <name evidence="3" type="ORF">HIR71_02955</name>
</gene>
<dbReference type="Gene3D" id="3.30.950.30">
    <property type="entry name" value="Schlafen, AAA domain"/>
    <property type="match status" value="1"/>
</dbReference>
<proteinExistence type="predicted"/>
<dbReference type="PANTHER" id="PTHR30595">
    <property type="entry name" value="GLPR-RELATED TRANSCRIPTIONAL REPRESSOR"/>
    <property type="match status" value="1"/>
</dbReference>
<evidence type="ECO:0000313" key="3">
    <source>
        <dbReference type="EMBL" id="NMR19185.1"/>
    </source>
</evidence>
<evidence type="ECO:0000313" key="4">
    <source>
        <dbReference type="Proteomes" id="UP000562124"/>
    </source>
</evidence>
<dbReference type="AlphaFoldDB" id="A0A7Y0QGF7"/>
<name>A0A7Y0QGF7_CELFI</name>
<protein>
    <submittedName>
        <fullName evidence="3">Transcriptional regulator</fullName>
    </submittedName>
</protein>
<feature type="region of interest" description="Disordered" evidence="1">
    <location>
        <begin position="551"/>
        <end position="587"/>
    </location>
</feature>
<dbReference type="EMBL" id="JABCJJ010000003">
    <property type="protein sequence ID" value="NMR19185.1"/>
    <property type="molecule type" value="Genomic_DNA"/>
</dbReference>
<dbReference type="InterPro" id="IPR038461">
    <property type="entry name" value="Schlafen_AlbA_2_dom_sf"/>
</dbReference>
<keyword evidence="4" id="KW-1185">Reference proteome</keyword>
<evidence type="ECO:0000256" key="1">
    <source>
        <dbReference type="SAM" id="MobiDB-lite"/>
    </source>
</evidence>
<dbReference type="InterPro" id="IPR038475">
    <property type="entry name" value="RecG_C_sf"/>
</dbReference>
<dbReference type="RefSeq" id="WP_169323292.1">
    <property type="nucleotide sequence ID" value="NZ_JABCJJ010000003.1"/>
</dbReference>